<evidence type="ECO:0000256" key="2">
    <source>
        <dbReference type="ARBA" id="ARBA00022670"/>
    </source>
</evidence>
<dbReference type="AlphaFoldDB" id="A0A2X2JSN1"/>
<accession>A0A2X2JSN1</accession>
<dbReference type="RefSeq" id="WP_112376419.1">
    <property type="nucleotide sequence ID" value="NZ_CP069793.1"/>
</dbReference>
<keyword evidence="2" id="KW-0645">Protease</keyword>
<comment type="similarity">
    <text evidence="1">Belongs to the peptidase C10 family.</text>
</comment>
<dbReference type="InterPro" id="IPR038765">
    <property type="entry name" value="Papain-like_cys_pep_sf"/>
</dbReference>
<evidence type="ECO:0000256" key="5">
    <source>
        <dbReference type="ARBA" id="ARBA00022807"/>
    </source>
</evidence>
<dbReference type="PROSITE" id="PS51257">
    <property type="entry name" value="PROKAR_LIPOPROTEIN"/>
    <property type="match status" value="1"/>
</dbReference>
<dbReference type="InterPro" id="IPR025896">
    <property type="entry name" value="Spi_Prtas-inh"/>
</dbReference>
<dbReference type="GO" id="GO:0008234">
    <property type="term" value="F:cysteine-type peptidase activity"/>
    <property type="evidence" value="ECO:0007669"/>
    <property type="project" value="UniProtKB-KW"/>
</dbReference>
<dbReference type="Gene3D" id="3.90.70.50">
    <property type="entry name" value="Peptidase C10, streptopain"/>
    <property type="match status" value="2"/>
</dbReference>
<dbReference type="EMBL" id="UAUU01000011">
    <property type="protein sequence ID" value="SPZ94941.1"/>
    <property type="molecule type" value="Genomic_DNA"/>
</dbReference>
<dbReference type="Pfam" id="PF01640">
    <property type="entry name" value="Peptidase_C10"/>
    <property type="match status" value="1"/>
</dbReference>
<sequence>MKVLKYILLGITSLGILSCQRDDMSITKKDKYNVTTTEARDLAGLASQVSSKTSKQASGKTGESKQRIVKEVIAYPNDESPSFYIINYVDEGGFILLAADKRSVPVIASSAHGNFIFNDKTSPELKSWVDATAEYIQNIEKDKSNRAVNSSTVNPLWDGPCPDAIFRGIDPEFGINTVCEMEPCNYQDVEIAPKINTTWGQGVGYNDQLINMSCTNYSNGRPPVGCVATAMGQVMKYYNYPTSYNWSAVPLTYPTSETAKLMKNIGQAVSMDWQCNGSGADTQNDVATAFRNNFGYSSAKYMNFDSYKMITELQAGRVLIMRGGQNVNGNYANGHAWVVEGGRMTWTCDWNWETGQVIGAYSNTYGYMNWGWSGIDNGYYQTEHLNNSGGSFNYKTGMVYDIRP</sequence>
<protein>
    <submittedName>
        <fullName evidence="7">Streptopain</fullName>
        <ecNumber evidence="7">3.4.22.10</ecNumber>
    </submittedName>
</protein>
<name>A0A2X2JSN1_SPHMU</name>
<evidence type="ECO:0000313" key="8">
    <source>
        <dbReference type="Proteomes" id="UP000251241"/>
    </source>
</evidence>
<evidence type="ECO:0000259" key="6">
    <source>
        <dbReference type="Pfam" id="PF13734"/>
    </source>
</evidence>
<feature type="domain" description="Spi protease inhibitor" evidence="6">
    <location>
        <begin position="33"/>
        <end position="135"/>
    </location>
</feature>
<dbReference type="SUPFAM" id="SSF54001">
    <property type="entry name" value="Cysteine proteinases"/>
    <property type="match status" value="1"/>
</dbReference>
<evidence type="ECO:0000256" key="4">
    <source>
        <dbReference type="ARBA" id="ARBA00022801"/>
    </source>
</evidence>
<proteinExistence type="inferred from homology"/>
<dbReference type="GeneID" id="97180406"/>
<organism evidence="7 8">
    <name type="scientific">Sphingobacterium multivorum</name>
    <dbReference type="NCBI Taxonomy" id="28454"/>
    <lineage>
        <taxon>Bacteria</taxon>
        <taxon>Pseudomonadati</taxon>
        <taxon>Bacteroidota</taxon>
        <taxon>Sphingobacteriia</taxon>
        <taxon>Sphingobacteriales</taxon>
        <taxon>Sphingobacteriaceae</taxon>
        <taxon>Sphingobacterium</taxon>
    </lineage>
</organism>
<evidence type="ECO:0000313" key="7">
    <source>
        <dbReference type="EMBL" id="SPZ94941.1"/>
    </source>
</evidence>
<evidence type="ECO:0000256" key="3">
    <source>
        <dbReference type="ARBA" id="ARBA00022729"/>
    </source>
</evidence>
<keyword evidence="3" id="KW-0732">Signal</keyword>
<evidence type="ECO:0000256" key="1">
    <source>
        <dbReference type="ARBA" id="ARBA00009693"/>
    </source>
</evidence>
<reference evidence="7 8" key="1">
    <citation type="submission" date="2018-06" db="EMBL/GenBank/DDBJ databases">
        <authorList>
            <consortium name="Pathogen Informatics"/>
            <person name="Doyle S."/>
        </authorList>
    </citation>
    <scope>NUCLEOTIDE SEQUENCE [LARGE SCALE GENOMIC DNA]</scope>
    <source>
        <strain evidence="7 8">NCTC11343</strain>
    </source>
</reference>
<dbReference type="Pfam" id="PF13734">
    <property type="entry name" value="Inhibitor_I69"/>
    <property type="match status" value="1"/>
</dbReference>
<dbReference type="InterPro" id="IPR000200">
    <property type="entry name" value="Peptidase_C10"/>
</dbReference>
<keyword evidence="5" id="KW-0788">Thiol protease</keyword>
<gene>
    <name evidence="7" type="primary">speB</name>
    <name evidence="7" type="ORF">NCTC11343_05658</name>
</gene>
<dbReference type="GO" id="GO:0006508">
    <property type="term" value="P:proteolysis"/>
    <property type="evidence" value="ECO:0007669"/>
    <property type="project" value="UniProtKB-KW"/>
</dbReference>
<dbReference type="EC" id="3.4.22.10" evidence="7"/>
<keyword evidence="4 7" id="KW-0378">Hydrolase</keyword>
<dbReference type="InterPro" id="IPR044934">
    <property type="entry name" value="Streptopain_sf"/>
</dbReference>
<dbReference type="Proteomes" id="UP000251241">
    <property type="component" value="Unassembled WGS sequence"/>
</dbReference>